<dbReference type="RefSeq" id="WP_154828919.1">
    <property type="nucleotide sequence ID" value="NZ_BAAAQH010000005.1"/>
</dbReference>
<feature type="region of interest" description="Disordered" evidence="1">
    <location>
        <begin position="256"/>
        <end position="275"/>
    </location>
</feature>
<organism evidence="3 4">
    <name type="scientific">Dietzia kunjamensis subsp. schimae</name>
    <dbReference type="NCBI Taxonomy" id="498198"/>
    <lineage>
        <taxon>Bacteria</taxon>
        <taxon>Bacillati</taxon>
        <taxon>Actinomycetota</taxon>
        <taxon>Actinomycetes</taxon>
        <taxon>Mycobacteriales</taxon>
        <taxon>Dietziaceae</taxon>
        <taxon>Dietzia</taxon>
    </lineage>
</organism>
<reference evidence="3 4" key="1">
    <citation type="submission" date="2017-05" db="EMBL/GenBank/DDBJ databases">
        <authorList>
            <person name="Varghese N."/>
            <person name="Submissions S."/>
        </authorList>
    </citation>
    <scope>NUCLEOTIDE SEQUENCE [LARGE SCALE GENOMIC DNA]</scope>
    <source>
        <strain evidence="3 4">DSM 45139</strain>
    </source>
</reference>
<evidence type="ECO:0000313" key="3">
    <source>
        <dbReference type="EMBL" id="SMO51878.1"/>
    </source>
</evidence>
<dbReference type="Proteomes" id="UP000315460">
    <property type="component" value="Unassembled WGS sequence"/>
</dbReference>
<protein>
    <submittedName>
        <fullName evidence="3">Uncharacterized protein</fullName>
    </submittedName>
</protein>
<evidence type="ECO:0000256" key="2">
    <source>
        <dbReference type="SAM" id="SignalP"/>
    </source>
</evidence>
<proteinExistence type="predicted"/>
<keyword evidence="4" id="KW-1185">Reference proteome</keyword>
<evidence type="ECO:0000313" key="4">
    <source>
        <dbReference type="Proteomes" id="UP000315460"/>
    </source>
</evidence>
<feature type="compositionally biased region" description="Low complexity" evidence="1">
    <location>
        <begin position="256"/>
        <end position="273"/>
    </location>
</feature>
<dbReference type="EMBL" id="FXTG01000002">
    <property type="protein sequence ID" value="SMO51878.1"/>
    <property type="molecule type" value="Genomic_DNA"/>
</dbReference>
<gene>
    <name evidence="3" type="ORF">SAMN06265174_102101</name>
</gene>
<sequence length="394" mass="36887">MKKFTRAAAIAATATIALSGATGTANAQSGDSSLPGGVSPGSVMDWIGNNTPLGGLVSALTGSAGQAAGSGGEVAGGSGELNPLAGSEAFNSSELPDLSVSPLDGSSELPDLSVSPLQGSAVLPGSSGILTGSEGLLDGSAAFTSSDLRPLTGSQGMGSEGMGSTEMSPLSTELNFLGGSAALPPLSSNFPDGSTEGIGGSAELVGEGIAGSLTNGSAGDVTGPLGGSISDGGSLAPIVGSVADCGICEAVSGSITGTSGSLSDPESGLLGSLTGNGGSTGGSAEVLTGSFGDLTDVNGSLTSLTGSLENGSLMSTASTNTGSTVGQGASLESLASLGESGAGSLLPVLALSASAGAAALAAGVANGTIMLPPLPFPLPMQIAGLPVLPDNGRG</sequence>
<accession>A0ABY1MYB5</accession>
<comment type="caution">
    <text evidence="3">The sequence shown here is derived from an EMBL/GenBank/DDBJ whole genome shotgun (WGS) entry which is preliminary data.</text>
</comment>
<feature type="region of interest" description="Disordered" evidence="1">
    <location>
        <begin position="67"/>
        <end position="112"/>
    </location>
</feature>
<feature type="signal peptide" evidence="2">
    <location>
        <begin position="1"/>
        <end position="27"/>
    </location>
</feature>
<feature type="region of interest" description="Disordered" evidence="1">
    <location>
        <begin position="144"/>
        <end position="171"/>
    </location>
</feature>
<name>A0ABY1MYB5_9ACTN</name>
<feature type="chain" id="PRO_5045384939" evidence="2">
    <location>
        <begin position="28"/>
        <end position="394"/>
    </location>
</feature>
<evidence type="ECO:0000256" key="1">
    <source>
        <dbReference type="SAM" id="MobiDB-lite"/>
    </source>
</evidence>
<keyword evidence="2" id="KW-0732">Signal</keyword>
<feature type="compositionally biased region" description="Gly residues" evidence="1">
    <location>
        <begin position="68"/>
        <end position="79"/>
    </location>
</feature>